<evidence type="ECO:0000313" key="2">
    <source>
        <dbReference type="Proteomes" id="UP001162992"/>
    </source>
</evidence>
<accession>A0ACC2ASB7</accession>
<name>A0ACC2ASB7_DIPCM</name>
<gene>
    <name evidence="1" type="ORF">O6H91_19G005600</name>
</gene>
<dbReference type="Proteomes" id="UP001162992">
    <property type="component" value="Chromosome 19"/>
</dbReference>
<reference evidence="2" key="1">
    <citation type="journal article" date="2024" name="Proc. Natl. Acad. Sci. U.S.A.">
        <title>Extraordinary preservation of gene collinearity over three hundred million years revealed in homosporous lycophytes.</title>
        <authorList>
            <person name="Li C."/>
            <person name="Wickell D."/>
            <person name="Kuo L.Y."/>
            <person name="Chen X."/>
            <person name="Nie B."/>
            <person name="Liao X."/>
            <person name="Peng D."/>
            <person name="Ji J."/>
            <person name="Jenkins J."/>
            <person name="Williams M."/>
            <person name="Shu S."/>
            <person name="Plott C."/>
            <person name="Barry K."/>
            <person name="Rajasekar S."/>
            <person name="Grimwood J."/>
            <person name="Han X."/>
            <person name="Sun S."/>
            <person name="Hou Z."/>
            <person name="He W."/>
            <person name="Dai G."/>
            <person name="Sun C."/>
            <person name="Schmutz J."/>
            <person name="Leebens-Mack J.H."/>
            <person name="Li F.W."/>
            <person name="Wang L."/>
        </authorList>
    </citation>
    <scope>NUCLEOTIDE SEQUENCE [LARGE SCALE GENOMIC DNA]</scope>
    <source>
        <strain evidence="2">cv. PW_Plant_1</strain>
    </source>
</reference>
<organism evidence="1 2">
    <name type="scientific">Diphasiastrum complanatum</name>
    <name type="common">Issler's clubmoss</name>
    <name type="synonym">Lycopodium complanatum</name>
    <dbReference type="NCBI Taxonomy" id="34168"/>
    <lineage>
        <taxon>Eukaryota</taxon>
        <taxon>Viridiplantae</taxon>
        <taxon>Streptophyta</taxon>
        <taxon>Embryophyta</taxon>
        <taxon>Tracheophyta</taxon>
        <taxon>Lycopodiopsida</taxon>
        <taxon>Lycopodiales</taxon>
        <taxon>Lycopodiaceae</taxon>
        <taxon>Lycopodioideae</taxon>
        <taxon>Diphasiastrum</taxon>
    </lineage>
</organism>
<comment type="caution">
    <text evidence="1">The sequence shown here is derived from an EMBL/GenBank/DDBJ whole genome shotgun (WGS) entry which is preliminary data.</text>
</comment>
<keyword evidence="2" id="KW-1185">Reference proteome</keyword>
<dbReference type="EMBL" id="CM055110">
    <property type="protein sequence ID" value="KAJ7520429.1"/>
    <property type="molecule type" value="Genomic_DNA"/>
</dbReference>
<proteinExistence type="predicted"/>
<evidence type="ECO:0000313" key="1">
    <source>
        <dbReference type="EMBL" id="KAJ7520429.1"/>
    </source>
</evidence>
<sequence length="508" mass="55894">MTPSQRRRFFRSLHLVDERILAETEKHKRQMSRKRKSEIQTALPSEIDELKGTLGIWPPKAGVVSAGIDLDSSNYEAQTTLKEDVQDPLLSVQPFIFENILVEDTKCPDETPHDVSVGVGGSEKESIPGEQLFSGCNDVEKEHYCGAFPRDERSLMHDDHFVVSLNAERTSKGMQADGGKIRIGANAEEARDLESTADQKTVRPIDSPNYGKWSQEEMENISLDIRDHGSMGEIKLSMFAPEKANLTLLEVSKIDLEAVMKNKNLHSDTVVKAQTMEENSSGDCELMAMRLLHVDSAARLSDSTDLSSPLWFKSTTWTAMGTNPFSDGSLSAGNTLEKFLNLETVCIEKGSTFDGLITPCSDLDDDVSNYSAEEETPDLEDLQRICAMLSLDPDLLVNASPTDKHICHKGQIQLASDEKKPMGGQTKASGSRFLTNVAQIQVPKSSADLEAIDAWIHHFSTLQNEPFRLAVLLMAKASVEKSLLSGAGDAHLAFPAIARAYLNSKPPS</sequence>
<protein>
    <submittedName>
        <fullName evidence="1">Uncharacterized protein</fullName>
    </submittedName>
</protein>